<reference evidence="1" key="1">
    <citation type="submission" date="2019-04" db="EMBL/GenBank/DDBJ databases">
        <title>Microbes associate with the intestines of laboratory mice.</title>
        <authorList>
            <person name="Navarre W."/>
            <person name="Wong E."/>
            <person name="Huang K."/>
            <person name="Tropini C."/>
            <person name="Ng K."/>
            <person name="Yu B."/>
        </authorList>
    </citation>
    <scope>NUCLEOTIDE SEQUENCE</scope>
    <source>
        <strain evidence="1">NM73_A23</strain>
    </source>
</reference>
<proteinExistence type="predicted"/>
<evidence type="ECO:0000313" key="2">
    <source>
        <dbReference type="Proteomes" id="UP000308886"/>
    </source>
</evidence>
<evidence type="ECO:0000313" key="1">
    <source>
        <dbReference type="EMBL" id="TGX81610.1"/>
    </source>
</evidence>
<keyword evidence="2" id="KW-1185">Reference proteome</keyword>
<organism evidence="1 2">
    <name type="scientific">Palleniella muris</name>
    <dbReference type="NCBI Taxonomy" id="3038145"/>
    <lineage>
        <taxon>Bacteria</taxon>
        <taxon>Pseudomonadati</taxon>
        <taxon>Bacteroidota</taxon>
        <taxon>Bacteroidia</taxon>
        <taxon>Bacteroidales</taxon>
        <taxon>Prevotellaceae</taxon>
        <taxon>Palleniella</taxon>
    </lineage>
</organism>
<protein>
    <submittedName>
        <fullName evidence="1">Superoxide dismutase</fullName>
    </submittedName>
</protein>
<gene>
    <name evidence="1" type="ORF">E5358_09720</name>
</gene>
<dbReference type="Proteomes" id="UP000308886">
    <property type="component" value="Unassembled WGS sequence"/>
</dbReference>
<sequence length="194" mass="21534">MKFQMPALGYAADSLAPAISAETVNLHYGKHLQTYVDNLNRLVAGSGFEDNTLEEIAAKATGPLGNNAGQVVNHTLYFEQLSPNAKSTEPSAAFIEKINRAFGSMEGMREKLSEAAIGLFGSGWAWLAMDENGELSILQMQNADNPLRHGLRPLLTIDVWEHAYYLDYQNRRAEHVKAIWDIIDWNVVSARAEQ</sequence>
<accession>A0AC61QPA2</accession>
<comment type="caution">
    <text evidence="1">The sequence shown here is derived from an EMBL/GenBank/DDBJ whole genome shotgun (WGS) entry which is preliminary data.</text>
</comment>
<dbReference type="EMBL" id="SRZC01000015">
    <property type="protein sequence ID" value="TGX81610.1"/>
    <property type="molecule type" value="Genomic_DNA"/>
</dbReference>
<name>A0AC61QPA2_9BACT</name>